<accession>D2QCE2</accession>
<dbReference type="EMBL" id="CP001769">
    <property type="protein sequence ID" value="ADB36253.1"/>
    <property type="molecule type" value="Genomic_DNA"/>
</dbReference>
<reference evidence="1 2" key="1">
    <citation type="journal article" date="2010" name="Stand. Genomic Sci.">
        <title>Complete genome sequence of Spirosoma linguale type strain (1).</title>
        <authorList>
            <person name="Lail K."/>
            <person name="Sikorski J."/>
            <person name="Saunders E."/>
            <person name="Lapidus A."/>
            <person name="Glavina Del Rio T."/>
            <person name="Copeland A."/>
            <person name="Tice H."/>
            <person name="Cheng J.-F."/>
            <person name="Lucas S."/>
            <person name="Nolan M."/>
            <person name="Bruce D."/>
            <person name="Goodwin L."/>
            <person name="Pitluck S."/>
            <person name="Ivanova N."/>
            <person name="Mavromatis K."/>
            <person name="Ovchinnikova G."/>
            <person name="Pati A."/>
            <person name="Chen A."/>
            <person name="Palaniappan K."/>
            <person name="Land M."/>
            <person name="Hauser L."/>
            <person name="Chang Y.-J."/>
            <person name="Jeffries C.D."/>
            <person name="Chain P."/>
            <person name="Brettin T."/>
            <person name="Detter J.C."/>
            <person name="Schuetze A."/>
            <person name="Rohde M."/>
            <person name="Tindall B.J."/>
            <person name="Goeker M."/>
            <person name="Bristow J."/>
            <person name="Eisen J.A."/>
            <person name="Markowitz V."/>
            <person name="Hugenholtz P."/>
            <person name="Kyrpides N.C."/>
            <person name="Klenk H.-P."/>
            <person name="Chen F."/>
        </authorList>
    </citation>
    <scope>NUCLEOTIDE SEQUENCE [LARGE SCALE GENOMIC DNA]</scope>
    <source>
        <strain evidence="2">ATCC 33905 / DSM 74 / LMG 10896 / Claus 1</strain>
    </source>
</reference>
<evidence type="ECO:0000313" key="1">
    <source>
        <dbReference type="EMBL" id="ADB36253.1"/>
    </source>
</evidence>
<dbReference type="Gene3D" id="2.60.40.2700">
    <property type="match status" value="1"/>
</dbReference>
<protein>
    <submittedName>
        <fullName evidence="1">Ig family protein</fullName>
    </submittedName>
</protein>
<dbReference type="KEGG" id="sli:Slin_0188"/>
<gene>
    <name evidence="1" type="ordered locus">Slin_0188</name>
</gene>
<dbReference type="eggNOG" id="COG2373">
    <property type="taxonomic scope" value="Bacteria"/>
</dbReference>
<dbReference type="GO" id="GO:0016020">
    <property type="term" value="C:membrane"/>
    <property type="evidence" value="ECO:0007669"/>
    <property type="project" value="InterPro"/>
</dbReference>
<dbReference type="Gene3D" id="2.60.40.10">
    <property type="entry name" value="Immunoglobulins"/>
    <property type="match status" value="1"/>
</dbReference>
<dbReference type="GO" id="GO:0005509">
    <property type="term" value="F:calcium ion binding"/>
    <property type="evidence" value="ECO:0007669"/>
    <property type="project" value="InterPro"/>
</dbReference>
<dbReference type="Proteomes" id="UP000002028">
    <property type="component" value="Chromosome"/>
</dbReference>
<dbReference type="RefSeq" id="WP_012924805.1">
    <property type="nucleotide sequence ID" value="NC_013730.1"/>
</dbReference>
<dbReference type="eggNOG" id="COG3209">
    <property type="taxonomic scope" value="Bacteria"/>
</dbReference>
<keyword evidence="2" id="KW-1185">Reference proteome</keyword>
<dbReference type="SUPFAM" id="SSF49313">
    <property type="entry name" value="Cadherin-like"/>
    <property type="match status" value="1"/>
</dbReference>
<organism evidence="1 2">
    <name type="scientific">Spirosoma linguale (strain ATCC 33905 / DSM 74 / LMG 10896 / Claus 1)</name>
    <dbReference type="NCBI Taxonomy" id="504472"/>
    <lineage>
        <taxon>Bacteria</taxon>
        <taxon>Pseudomonadati</taxon>
        <taxon>Bacteroidota</taxon>
        <taxon>Cytophagia</taxon>
        <taxon>Cytophagales</taxon>
        <taxon>Cytophagaceae</taxon>
        <taxon>Spirosoma</taxon>
    </lineage>
</organism>
<dbReference type="Pfam" id="PF05345">
    <property type="entry name" value="He_PIG"/>
    <property type="match status" value="1"/>
</dbReference>
<sequence length="891" mass="92818">MKQPLQTCRPVLRNHLTWIIAASYRVASKWAPWRKNIREITSWPTHSVRPINLTGLMLLAGLMLGTMGNLQAQTCTTIDYLYLNDPGANVTHKFKMAPTNSAPTEVTSSGGNPWLPAGKGGISWSPHGLGQDLNGNIYIGQGASGPIAKFKPDGTLVNPSFIPNDGGFNFVSKDGYVYVNTNLETDGNNDRITRYKLCDGSEAGYITLKGVSSGAYVFQNGNLTDWGLQVTADGTFYANAGFSVPSGTSRNTYIYRFKPTEADWTAHTQITGHNLGTGPLASGMSTNTEVWGITSDNAGNMYMVVNERNSDGTFDTWILKYDSQFNLIGSAHTPIDKNTYTLTNPPPPSYQGARGIIYYAPYDRLLLAGGRNGDCIAKFNPNTMTYAGALVGWEGPDQYPKTLRIATEACPTGSFTVDTTICNAKVGDRIFLANLIGTCKAPISGTWTKVTGTGITYNSCDQSFTVDNLATACSKFTLTNAGGTCGPFTITINVDFAGVTASVIAGNQNVCSGLAPAPFTVTTAAKNTGSKPIKYQWQRSISPTSGYADVTGATSSTYVAPADTKTRYYRVIATADGNCATAAGSCADTSNVVTLTLVNPVVGITANPGSCTTSNKYVLSGNITITNPISNTMLATLTDGTVTKTVTIPGGATIVPYSMTLTADGALHNIKVSTGCDIGQTPYTAPPPCSPCTLAISTSSLPDGTVGTAYNQTIQTTGGTAPLTFAVSVGSLPAGLSLNPTTGAITGTPTAAGTATFTIQVTDSKSCTDEVALTITTTATPATCSFQAVATAGTCFSATNTYNVTGTITLTNNTAGGTATITDGSSTTTVSIAPNATSASFALTGLTSNGAAHIVRISLSNCGTDVLVTYTAPGSCFCQTGNCYPTDVKKN</sequence>
<dbReference type="AlphaFoldDB" id="D2QCE2"/>
<proteinExistence type="predicted"/>
<dbReference type="InterPro" id="IPR013783">
    <property type="entry name" value="Ig-like_fold"/>
</dbReference>
<dbReference type="SUPFAM" id="SSF75011">
    <property type="entry name" value="3-carboxy-cis,cis-mucoante lactonizing enzyme"/>
    <property type="match status" value="1"/>
</dbReference>
<name>D2QCE2_SPILD</name>
<evidence type="ECO:0000313" key="2">
    <source>
        <dbReference type="Proteomes" id="UP000002028"/>
    </source>
</evidence>
<dbReference type="eggNOG" id="COG4625">
    <property type="taxonomic scope" value="Bacteria"/>
</dbReference>
<dbReference type="HOGENOM" id="CLU_324133_0_0_10"/>
<dbReference type="STRING" id="504472.Slin_0188"/>
<dbReference type="InterPro" id="IPR015919">
    <property type="entry name" value="Cadherin-like_sf"/>
</dbReference>